<protein>
    <recommendedName>
        <fullName evidence="12">Cardiolipin synthase</fullName>
        <ecNumber evidence="12">2.7.8.-</ecNumber>
    </recommendedName>
</protein>
<keyword evidence="15" id="KW-1185">Reference proteome</keyword>
<evidence type="ECO:0000256" key="7">
    <source>
        <dbReference type="ARBA" id="ARBA00022989"/>
    </source>
</evidence>
<keyword evidence="9" id="KW-0472">Membrane</keyword>
<evidence type="ECO:0000256" key="12">
    <source>
        <dbReference type="NCBIfam" id="TIGR04265"/>
    </source>
</evidence>
<evidence type="ECO:0000256" key="3">
    <source>
        <dbReference type="ARBA" id="ARBA00022516"/>
    </source>
</evidence>
<dbReference type="CDD" id="cd09112">
    <property type="entry name" value="PLDc_CLS_2"/>
    <property type="match status" value="1"/>
</dbReference>
<evidence type="ECO:0000256" key="10">
    <source>
        <dbReference type="ARBA" id="ARBA00023209"/>
    </source>
</evidence>
<keyword evidence="6" id="KW-0677">Repeat</keyword>
<comment type="caution">
    <text evidence="14">The sequence shown here is derived from an EMBL/GenBank/DDBJ whole genome shotgun (WGS) entry which is preliminary data.</text>
</comment>
<dbReference type="InterPro" id="IPR001736">
    <property type="entry name" value="PLipase_D/transphosphatidylase"/>
</dbReference>
<dbReference type="EC" id="2.7.8.-" evidence="12"/>
<keyword evidence="2" id="KW-1003">Cell membrane</keyword>
<dbReference type="PROSITE" id="PS50035">
    <property type="entry name" value="PLD"/>
    <property type="match status" value="2"/>
</dbReference>
<feature type="domain" description="PLD phosphodiesterase" evidence="13">
    <location>
        <begin position="313"/>
        <end position="340"/>
    </location>
</feature>
<accession>A0A9X2BF25</accession>
<dbReference type="InterPro" id="IPR022924">
    <property type="entry name" value="Cardiolipin_synthase"/>
</dbReference>
<dbReference type="SUPFAM" id="SSF56024">
    <property type="entry name" value="Phospholipase D/nuclease"/>
    <property type="match status" value="2"/>
</dbReference>
<dbReference type="AlphaFoldDB" id="A0A9X2BF25"/>
<dbReference type="PANTHER" id="PTHR21248:SF7">
    <property type="entry name" value="MINOR CARDIOLIPIN SYNTHASE CLSB"/>
    <property type="match status" value="1"/>
</dbReference>
<dbReference type="FunFam" id="3.30.870.10:FF:000014">
    <property type="entry name" value="Cardiolipin synthase"/>
    <property type="match status" value="1"/>
</dbReference>
<dbReference type="GO" id="GO:0032049">
    <property type="term" value="P:cardiolipin biosynthetic process"/>
    <property type="evidence" value="ECO:0007669"/>
    <property type="project" value="UniProtKB-UniRule"/>
</dbReference>
<evidence type="ECO:0000256" key="8">
    <source>
        <dbReference type="ARBA" id="ARBA00023098"/>
    </source>
</evidence>
<evidence type="ECO:0000256" key="2">
    <source>
        <dbReference type="ARBA" id="ARBA00022475"/>
    </source>
</evidence>
<gene>
    <name evidence="14" type="primary">cls</name>
    <name evidence="14" type="ORF">LCY76_22025</name>
</gene>
<evidence type="ECO:0000313" key="14">
    <source>
        <dbReference type="EMBL" id="MCK6259256.1"/>
    </source>
</evidence>
<dbReference type="EMBL" id="JAIWJX010000002">
    <property type="protein sequence ID" value="MCK6259256.1"/>
    <property type="molecule type" value="Genomic_DNA"/>
</dbReference>
<sequence>MAIVCSILILLLAAVIIAVLIWLDFQLGKKNVAKKELEDPAVCTGEAALITTGTDFFDTLFEEIEQAKHHLHIQFYIFNEDCIGKEMTSLLKRKAREGVAVRLLVDYMGSFFLKKKAIHEMKLAGVQFAYSFKPEFPYFFYKLNRRNHRKITIIDGKKGFTGGFNVGDEYLGRDPKLGDWRDYHLQLDGPVIHSLQHQFLLDWEEASCEKLSGNSYFPELEEGPQTFTALFSSKQIYSFFLQRIEQAQTRIFIGSPYFIPDASLQRALLHALKRGVEVILLVPMKSDHPLVKEASYPYLRELLKAGCRVDQYYEGFFHAKVFMVDEKICDIGTTNFDLRSMFTNSEVNCIFHDPELIKVTLKAIEVDLARSETLQVTALDRLSLWTKTKIQIARVILPFL</sequence>
<comment type="subcellular location">
    <subcellularLocation>
        <location evidence="1">Cell membrane</location>
    </subcellularLocation>
</comment>
<keyword evidence="8" id="KW-0443">Lipid metabolism</keyword>
<evidence type="ECO:0000256" key="1">
    <source>
        <dbReference type="ARBA" id="ARBA00004236"/>
    </source>
</evidence>
<feature type="domain" description="PLD phosphodiesterase" evidence="13">
    <location>
        <begin position="143"/>
        <end position="170"/>
    </location>
</feature>
<dbReference type="Gene3D" id="3.30.870.10">
    <property type="entry name" value="Endonuclease Chain A"/>
    <property type="match status" value="2"/>
</dbReference>
<dbReference type="NCBIfam" id="TIGR04265">
    <property type="entry name" value="bac_cardiolipin"/>
    <property type="match status" value="1"/>
</dbReference>
<dbReference type="CDD" id="cd09110">
    <property type="entry name" value="PLDc_CLS_1"/>
    <property type="match status" value="1"/>
</dbReference>
<keyword evidence="4" id="KW-0808">Transferase</keyword>
<dbReference type="RefSeq" id="WP_248254444.1">
    <property type="nucleotide sequence ID" value="NZ_JAIWJX010000002.1"/>
</dbReference>
<dbReference type="SMART" id="SM00155">
    <property type="entry name" value="PLDc"/>
    <property type="match status" value="2"/>
</dbReference>
<evidence type="ECO:0000256" key="4">
    <source>
        <dbReference type="ARBA" id="ARBA00022679"/>
    </source>
</evidence>
<keyword evidence="3" id="KW-0444">Lipid biosynthesis</keyword>
<evidence type="ECO:0000313" key="15">
    <source>
        <dbReference type="Proteomes" id="UP001139011"/>
    </source>
</evidence>
<evidence type="ECO:0000256" key="9">
    <source>
        <dbReference type="ARBA" id="ARBA00023136"/>
    </source>
</evidence>
<proteinExistence type="predicted"/>
<keyword evidence="10" id="KW-0594">Phospholipid biosynthesis</keyword>
<keyword evidence="7" id="KW-1133">Transmembrane helix</keyword>
<keyword evidence="5" id="KW-0812">Transmembrane</keyword>
<dbReference type="GO" id="GO:0005886">
    <property type="term" value="C:plasma membrane"/>
    <property type="evidence" value="ECO:0007669"/>
    <property type="project" value="UniProtKB-SubCell"/>
</dbReference>
<evidence type="ECO:0000256" key="5">
    <source>
        <dbReference type="ARBA" id="ARBA00022692"/>
    </source>
</evidence>
<evidence type="ECO:0000259" key="13">
    <source>
        <dbReference type="PROSITE" id="PS50035"/>
    </source>
</evidence>
<organism evidence="14 15">
    <name type="scientific">Fictibacillus marinisediminis</name>
    <dbReference type="NCBI Taxonomy" id="2878389"/>
    <lineage>
        <taxon>Bacteria</taxon>
        <taxon>Bacillati</taxon>
        <taxon>Bacillota</taxon>
        <taxon>Bacilli</taxon>
        <taxon>Bacillales</taxon>
        <taxon>Fictibacillaceae</taxon>
        <taxon>Fictibacillus</taxon>
    </lineage>
</organism>
<name>A0A9X2BF25_9BACL</name>
<keyword evidence="11" id="KW-1208">Phospholipid metabolism</keyword>
<dbReference type="GO" id="GO:0008808">
    <property type="term" value="F:cardiolipin synthase activity"/>
    <property type="evidence" value="ECO:0007669"/>
    <property type="project" value="UniProtKB-UniRule"/>
</dbReference>
<dbReference type="PANTHER" id="PTHR21248">
    <property type="entry name" value="CARDIOLIPIN SYNTHASE"/>
    <property type="match status" value="1"/>
</dbReference>
<evidence type="ECO:0000256" key="11">
    <source>
        <dbReference type="ARBA" id="ARBA00023264"/>
    </source>
</evidence>
<reference evidence="14" key="1">
    <citation type="submission" date="2021-09" db="EMBL/GenBank/DDBJ databases">
        <title>Genome analysis of Fictibacillus sp. KIGAM418 isolated from marine sediment.</title>
        <authorList>
            <person name="Seo M.-J."/>
            <person name="Cho E.-S."/>
            <person name="Hwang C.Y."/>
        </authorList>
    </citation>
    <scope>NUCLEOTIDE SEQUENCE</scope>
    <source>
        <strain evidence="14">KIGAM418</strain>
    </source>
</reference>
<dbReference type="Proteomes" id="UP001139011">
    <property type="component" value="Unassembled WGS sequence"/>
</dbReference>
<dbReference type="InterPro" id="IPR025202">
    <property type="entry name" value="PLD-like_dom"/>
</dbReference>
<dbReference type="Pfam" id="PF13091">
    <property type="entry name" value="PLDc_2"/>
    <property type="match status" value="2"/>
</dbReference>
<evidence type="ECO:0000256" key="6">
    <source>
        <dbReference type="ARBA" id="ARBA00022737"/>
    </source>
</evidence>